<evidence type="ECO:0000313" key="1">
    <source>
        <dbReference type="EMBL" id="QNK01733.1"/>
    </source>
</evidence>
<reference evidence="1 2" key="1">
    <citation type="submission" date="2020-08" db="EMBL/GenBank/DDBJ databases">
        <title>Dyella sp. G9 isolated from forest soil.</title>
        <authorList>
            <person name="Fu J."/>
            <person name="Qiu L."/>
        </authorList>
    </citation>
    <scope>NUCLEOTIDE SEQUENCE [LARGE SCALE GENOMIC DNA]</scope>
    <source>
        <strain evidence="1 2">G9</strain>
    </source>
</reference>
<keyword evidence="2" id="KW-1185">Reference proteome</keyword>
<dbReference type="AlphaFoldDB" id="A0A7G8Q4M5"/>
<proteinExistence type="predicted"/>
<protein>
    <submittedName>
        <fullName evidence="1">Uncharacterized protein</fullName>
    </submittedName>
</protein>
<dbReference type="EMBL" id="CP060412">
    <property type="protein sequence ID" value="QNK01733.1"/>
    <property type="molecule type" value="Genomic_DNA"/>
</dbReference>
<evidence type="ECO:0000313" key="2">
    <source>
        <dbReference type="Proteomes" id="UP000515873"/>
    </source>
</evidence>
<name>A0A7G8Q4M5_9GAMM</name>
<dbReference type="KEGG" id="dtl:H8F01_00690"/>
<gene>
    <name evidence="1" type="ORF">H8F01_00690</name>
</gene>
<sequence>MIKGKVTNVAITADGAVEATILSTISMHVTYDDMAKADSKFAELITRDQYEEFLSGVFKCGVGLGVLTDAGDLTGAYL</sequence>
<dbReference type="RefSeq" id="WP_187057192.1">
    <property type="nucleotide sequence ID" value="NZ_CP060412.1"/>
</dbReference>
<accession>A0A7G8Q4M5</accession>
<organism evidence="1 2">
    <name type="scientific">Dyella telluris</name>
    <dbReference type="NCBI Taxonomy" id="2763498"/>
    <lineage>
        <taxon>Bacteria</taxon>
        <taxon>Pseudomonadati</taxon>
        <taxon>Pseudomonadota</taxon>
        <taxon>Gammaproteobacteria</taxon>
        <taxon>Lysobacterales</taxon>
        <taxon>Rhodanobacteraceae</taxon>
        <taxon>Dyella</taxon>
    </lineage>
</organism>
<dbReference type="Proteomes" id="UP000515873">
    <property type="component" value="Chromosome"/>
</dbReference>